<dbReference type="InterPro" id="IPR032818">
    <property type="entry name" value="DedA-like"/>
</dbReference>
<evidence type="ECO:0000256" key="1">
    <source>
        <dbReference type="ARBA" id="ARBA00004651"/>
    </source>
</evidence>
<organism evidence="10 11">
    <name type="scientific">Vibrio renipiscarius</name>
    <dbReference type="NCBI Taxonomy" id="1461322"/>
    <lineage>
        <taxon>Bacteria</taxon>
        <taxon>Pseudomonadati</taxon>
        <taxon>Pseudomonadota</taxon>
        <taxon>Gammaproteobacteria</taxon>
        <taxon>Vibrionales</taxon>
        <taxon>Vibrionaceae</taxon>
        <taxon>Vibrio</taxon>
    </lineage>
</organism>
<protein>
    <submittedName>
        <fullName evidence="10">Uncharacterized protein</fullName>
    </submittedName>
</protein>
<accession>A0A0C2NTF3</accession>
<evidence type="ECO:0000313" key="11">
    <source>
        <dbReference type="Proteomes" id="UP000031672"/>
    </source>
</evidence>
<keyword evidence="5 7" id="KW-1133">Transmembrane helix</keyword>
<dbReference type="Pfam" id="PF09335">
    <property type="entry name" value="VTT_dom"/>
    <property type="match status" value="1"/>
</dbReference>
<dbReference type="OrthoDB" id="948134at2"/>
<evidence type="ECO:0000256" key="4">
    <source>
        <dbReference type="ARBA" id="ARBA00022692"/>
    </source>
</evidence>
<feature type="transmembrane region" description="Helical" evidence="7">
    <location>
        <begin position="44"/>
        <end position="63"/>
    </location>
</feature>
<dbReference type="AlphaFoldDB" id="A0A0C2NTF3"/>
<comment type="caution">
    <text evidence="10">The sequence shown here is derived from an EMBL/GenBank/DDBJ whole genome shotgun (WGS) entry which is preliminary data.</text>
</comment>
<evidence type="ECO:0000256" key="7">
    <source>
        <dbReference type="SAM" id="Phobius"/>
    </source>
</evidence>
<proteinExistence type="inferred from homology"/>
<dbReference type="Pfam" id="PF14067">
    <property type="entry name" value="LssY_C"/>
    <property type="match status" value="1"/>
</dbReference>
<evidence type="ECO:0000313" key="10">
    <source>
        <dbReference type="EMBL" id="KII80896.1"/>
    </source>
</evidence>
<gene>
    <name evidence="10" type="ORF">OJ16_06290</name>
</gene>
<dbReference type="RefSeq" id="WP_040988479.1">
    <property type="nucleotide sequence ID" value="NZ_JTKH01000006.1"/>
</dbReference>
<evidence type="ECO:0000256" key="2">
    <source>
        <dbReference type="ARBA" id="ARBA00010792"/>
    </source>
</evidence>
<keyword evidence="3" id="KW-1003">Cell membrane</keyword>
<evidence type="ECO:0000256" key="6">
    <source>
        <dbReference type="ARBA" id="ARBA00023136"/>
    </source>
</evidence>
<feature type="transmembrane region" description="Helical" evidence="7">
    <location>
        <begin position="97"/>
        <end position="117"/>
    </location>
</feature>
<reference evidence="10 11" key="1">
    <citation type="submission" date="2014-11" db="EMBL/GenBank/DDBJ databases">
        <title>Draft Genome Sequence of Vibrio piscirenalis strains CECT 8603T and CECT 8604, two marine Gammaproteobacterium isolated from cultured gilthead sea bream (Sparus aurata).</title>
        <authorList>
            <person name="Arahal D.R."/>
            <person name="Rodrigo-Torres L."/>
            <person name="Lucena T."/>
            <person name="Pujalte M.J."/>
        </authorList>
    </citation>
    <scope>NUCLEOTIDE SEQUENCE [LARGE SCALE GENOMIC DNA]</scope>
    <source>
        <strain evidence="10 11">DCR 1-4-2</strain>
    </source>
</reference>
<dbReference type="EMBL" id="JTKH01000006">
    <property type="protein sequence ID" value="KII80896.1"/>
    <property type="molecule type" value="Genomic_DNA"/>
</dbReference>
<dbReference type="STRING" id="1461322.OJ16_06290"/>
<comment type="subcellular location">
    <subcellularLocation>
        <location evidence="1">Cell membrane</location>
        <topology evidence="1">Multi-pass membrane protein</topology>
    </subcellularLocation>
</comment>
<dbReference type="Proteomes" id="UP000031672">
    <property type="component" value="Unassembled WGS sequence"/>
</dbReference>
<dbReference type="PANTHER" id="PTHR30353">
    <property type="entry name" value="INNER MEMBRANE PROTEIN DEDA-RELATED"/>
    <property type="match status" value="1"/>
</dbReference>
<dbReference type="GO" id="GO:0005886">
    <property type="term" value="C:plasma membrane"/>
    <property type="evidence" value="ECO:0007669"/>
    <property type="project" value="UniProtKB-SubCell"/>
</dbReference>
<feature type="transmembrane region" description="Helical" evidence="7">
    <location>
        <begin position="165"/>
        <end position="186"/>
    </location>
</feature>
<feature type="domain" description="LssY-like C-terminal" evidence="9">
    <location>
        <begin position="249"/>
        <end position="415"/>
    </location>
</feature>
<dbReference type="PANTHER" id="PTHR30353:SF15">
    <property type="entry name" value="INNER MEMBRANE PROTEIN YABI"/>
    <property type="match status" value="1"/>
</dbReference>
<feature type="transmembrane region" description="Helical" evidence="7">
    <location>
        <begin position="132"/>
        <end position="153"/>
    </location>
</feature>
<feature type="transmembrane region" description="Helical" evidence="7">
    <location>
        <begin position="7"/>
        <end position="24"/>
    </location>
</feature>
<dbReference type="InterPro" id="IPR032816">
    <property type="entry name" value="VTT_dom"/>
</dbReference>
<keyword evidence="11" id="KW-1185">Reference proteome</keyword>
<dbReference type="InterPro" id="IPR025902">
    <property type="entry name" value="LssY-like-C_dom"/>
</dbReference>
<evidence type="ECO:0000256" key="5">
    <source>
        <dbReference type="ARBA" id="ARBA00022989"/>
    </source>
</evidence>
<keyword evidence="6 7" id="KW-0472">Membrane</keyword>
<feature type="domain" description="VTT" evidence="8">
    <location>
        <begin position="24"/>
        <end position="147"/>
    </location>
</feature>
<sequence length="433" mass="49469">MLFEAQSLFIGALLDALIGPNLFVPGEPFLLAAGYQLQQGVWTGLIAVLLGALLGDHISYWIGRYVGVPAQKKLIAWQPKTRRPIARCRRLIYKKGNYVLAFARLLGPVAWVVPFIAGTHKVTWSRFATFDLFGVILGVGQFAMWGYLLAIGIERFPMLAQAKAVLIEHQYLLLVLLCGAVFFYLGRKLRWRFLLPKLTALVFSLMLLTNYSHFFWFADDFQKQPVDDRYKHLVVEPSELLFKAYPGKSGVFDAQAINVVYIGEQPRTLMTSLGWIENKTFSRNEIELRDYVRLLRDHTPPVSDLFWQGQPQDMAFQLPGNLTHRSHIRWWQVGIDNATRHPIWFGALSYDNGLQITPYSGIFTVLHSIDPNVDSERDRLAKQIGEFLPQHSAILQPLLTARHQDEEHEYFTDGRVLMVQDQNLALISQQASQ</sequence>
<keyword evidence="4 7" id="KW-0812">Transmembrane</keyword>
<evidence type="ECO:0000259" key="9">
    <source>
        <dbReference type="Pfam" id="PF14067"/>
    </source>
</evidence>
<comment type="similarity">
    <text evidence="2">Belongs to the DedA family.</text>
</comment>
<evidence type="ECO:0000259" key="8">
    <source>
        <dbReference type="Pfam" id="PF09335"/>
    </source>
</evidence>
<accession>A0A0C2NN25</accession>
<name>A0A0C2NTF3_9VIBR</name>
<evidence type="ECO:0000256" key="3">
    <source>
        <dbReference type="ARBA" id="ARBA00022475"/>
    </source>
</evidence>